<dbReference type="PANTHER" id="PTHR24093">
    <property type="entry name" value="CATION TRANSPORTING ATPASE"/>
    <property type="match status" value="1"/>
</dbReference>
<dbReference type="GO" id="GO:0000166">
    <property type="term" value="F:nucleotide binding"/>
    <property type="evidence" value="ECO:0007669"/>
    <property type="project" value="InterPro"/>
</dbReference>
<evidence type="ECO:0000256" key="1">
    <source>
        <dbReference type="ARBA" id="ARBA00022842"/>
    </source>
</evidence>
<dbReference type="GO" id="GO:0005388">
    <property type="term" value="F:P-type calcium transporter activity"/>
    <property type="evidence" value="ECO:0007669"/>
    <property type="project" value="TreeGrafter"/>
</dbReference>
<dbReference type="GO" id="GO:0005886">
    <property type="term" value="C:plasma membrane"/>
    <property type="evidence" value="ECO:0007669"/>
    <property type="project" value="TreeGrafter"/>
</dbReference>
<dbReference type="SUPFAM" id="SSF81660">
    <property type="entry name" value="Metal cation-transporting ATPase, ATP-binding domain N"/>
    <property type="match status" value="1"/>
</dbReference>
<reference evidence="2 3" key="1">
    <citation type="submission" date="2018-10" db="EMBL/GenBank/DDBJ databases">
        <title>A high-quality apple genome assembly.</title>
        <authorList>
            <person name="Hu J."/>
        </authorList>
    </citation>
    <scope>NUCLEOTIDE SEQUENCE [LARGE SCALE GENOMIC DNA]</scope>
    <source>
        <strain evidence="3">cv. HFTH1</strain>
        <tissue evidence="2">Young leaf</tissue>
    </source>
</reference>
<evidence type="ECO:0000313" key="2">
    <source>
        <dbReference type="EMBL" id="RXH70509.1"/>
    </source>
</evidence>
<dbReference type="Gene3D" id="3.40.50.1000">
    <property type="entry name" value="HAD superfamily/HAD-like"/>
    <property type="match status" value="1"/>
</dbReference>
<gene>
    <name evidence="2" type="ORF">DVH24_013255</name>
</gene>
<dbReference type="InterPro" id="IPR023299">
    <property type="entry name" value="ATPase_P-typ_cyto_dom_N"/>
</dbReference>
<proteinExistence type="predicted"/>
<sequence length="102" mass="11397">MMADKVLVRKLSTFETMGSVTVIGTHKTSTLTVNEMKVTKFWLGKELLEEGAYSSISPDVMYLIHEGVALNTTHYVYRPISILKIEISGSPIDKAILTWAIH</sequence>
<organism evidence="2 3">
    <name type="scientific">Malus domestica</name>
    <name type="common">Apple</name>
    <name type="synonym">Pyrus malus</name>
    <dbReference type="NCBI Taxonomy" id="3750"/>
    <lineage>
        <taxon>Eukaryota</taxon>
        <taxon>Viridiplantae</taxon>
        <taxon>Streptophyta</taxon>
        <taxon>Embryophyta</taxon>
        <taxon>Tracheophyta</taxon>
        <taxon>Spermatophyta</taxon>
        <taxon>Magnoliopsida</taxon>
        <taxon>eudicotyledons</taxon>
        <taxon>Gunneridae</taxon>
        <taxon>Pentapetalae</taxon>
        <taxon>rosids</taxon>
        <taxon>fabids</taxon>
        <taxon>Rosales</taxon>
        <taxon>Rosaceae</taxon>
        <taxon>Amygdaloideae</taxon>
        <taxon>Maleae</taxon>
        <taxon>Malus</taxon>
    </lineage>
</organism>
<dbReference type="Gene3D" id="3.40.1110.10">
    <property type="entry name" value="Calcium-transporting ATPase, cytoplasmic domain N"/>
    <property type="match status" value="1"/>
</dbReference>
<name>A0A498HHN4_MALDO</name>
<comment type="caution">
    <text evidence="2">The sequence shown here is derived from an EMBL/GenBank/DDBJ whole genome shotgun (WGS) entry which is preliminary data.</text>
</comment>
<dbReference type="STRING" id="3750.A0A498HHN4"/>
<dbReference type="InterPro" id="IPR023214">
    <property type="entry name" value="HAD_sf"/>
</dbReference>
<dbReference type="PANTHER" id="PTHR24093:SF434">
    <property type="entry name" value="CALCIUM-TRANSPORTING ATPASE 13, PLASMA MEMBRANE-TYPE-RELATED"/>
    <property type="match status" value="1"/>
</dbReference>
<accession>A0A498HHN4</accession>
<evidence type="ECO:0000313" key="3">
    <source>
        <dbReference type="Proteomes" id="UP000290289"/>
    </source>
</evidence>
<dbReference type="EMBL" id="RDQH01000342">
    <property type="protein sequence ID" value="RXH70509.1"/>
    <property type="molecule type" value="Genomic_DNA"/>
</dbReference>
<dbReference type="AlphaFoldDB" id="A0A498HHN4"/>
<keyword evidence="3" id="KW-1185">Reference proteome</keyword>
<keyword evidence="1" id="KW-0460">Magnesium</keyword>
<dbReference type="Gene3D" id="1.20.1110.10">
    <property type="entry name" value="Calcium-transporting ATPase, transmembrane domain"/>
    <property type="match status" value="1"/>
</dbReference>
<dbReference type="Proteomes" id="UP000290289">
    <property type="component" value="Chromosome 16"/>
</dbReference>
<protein>
    <submittedName>
        <fullName evidence="2">Uncharacterized protein</fullName>
    </submittedName>
</protein>